<name>A0A7W9ALR8_9SPHN</name>
<organism evidence="1 2">
    <name type="scientific">Sphingobium boeckii</name>
    <dbReference type="NCBI Taxonomy" id="1082345"/>
    <lineage>
        <taxon>Bacteria</taxon>
        <taxon>Pseudomonadati</taxon>
        <taxon>Pseudomonadota</taxon>
        <taxon>Alphaproteobacteria</taxon>
        <taxon>Sphingomonadales</taxon>
        <taxon>Sphingomonadaceae</taxon>
        <taxon>Sphingobium</taxon>
    </lineage>
</organism>
<dbReference type="AlphaFoldDB" id="A0A7W9ALR8"/>
<accession>A0A7W9ALR8</accession>
<evidence type="ECO:0000313" key="1">
    <source>
        <dbReference type="EMBL" id="MBB5687851.1"/>
    </source>
</evidence>
<dbReference type="Proteomes" id="UP000549617">
    <property type="component" value="Unassembled WGS sequence"/>
</dbReference>
<sequence length="302" mass="33625">MKASPEYVQIVLRDLISMPDVDQSNLALAHMELGRSLALEGKLAAARKEFIISGQLGHAPGAEAVATIDKAQIRQAQEEKVRILQAAADDQVQSQSVSKREEALQQAATKATTTPARGQLFGLTFNAVATDIQLEAAAEAILKCRTWNYAISKSIDSSTKGTLYRYRCSTFGMQILDETVRVLVTEGKVARISHDQSPPGIKQCDQLKSGLQSFQVEYQGGKGWTRLATRNYSEDGRFRPHSNRWDTYQNGIIYHHAFEWDKEYYGQDNTGCGNLWGPPSFHILHVWMITPWKGTEPPGVEL</sequence>
<protein>
    <submittedName>
        <fullName evidence="1">Uncharacterized protein</fullName>
    </submittedName>
</protein>
<dbReference type="RefSeq" id="WP_184022194.1">
    <property type="nucleotide sequence ID" value="NZ_JACIJC010000010.1"/>
</dbReference>
<reference evidence="1 2" key="1">
    <citation type="submission" date="2020-08" db="EMBL/GenBank/DDBJ databases">
        <title>Genomic Encyclopedia of Type Strains, Phase IV (KMG-IV): sequencing the most valuable type-strain genomes for metagenomic binning, comparative biology and taxonomic classification.</title>
        <authorList>
            <person name="Goeker M."/>
        </authorList>
    </citation>
    <scope>NUCLEOTIDE SEQUENCE [LARGE SCALE GENOMIC DNA]</scope>
    <source>
        <strain evidence="1 2">DSM 25079</strain>
    </source>
</reference>
<evidence type="ECO:0000313" key="2">
    <source>
        <dbReference type="Proteomes" id="UP000549617"/>
    </source>
</evidence>
<comment type="caution">
    <text evidence="1">The sequence shown here is derived from an EMBL/GenBank/DDBJ whole genome shotgun (WGS) entry which is preliminary data.</text>
</comment>
<gene>
    <name evidence="1" type="ORF">FHS49_003898</name>
</gene>
<dbReference type="EMBL" id="JACIJC010000010">
    <property type="protein sequence ID" value="MBB5687851.1"/>
    <property type="molecule type" value="Genomic_DNA"/>
</dbReference>
<proteinExistence type="predicted"/>
<keyword evidence="2" id="KW-1185">Reference proteome</keyword>